<dbReference type="GO" id="GO:0005886">
    <property type="term" value="C:plasma membrane"/>
    <property type="evidence" value="ECO:0007669"/>
    <property type="project" value="UniProtKB-SubCell"/>
</dbReference>
<evidence type="ECO:0000313" key="13">
    <source>
        <dbReference type="EMBL" id="MBB6486091.1"/>
    </source>
</evidence>
<dbReference type="GO" id="GO:0004888">
    <property type="term" value="F:transmembrane signaling receptor activity"/>
    <property type="evidence" value="ECO:0007669"/>
    <property type="project" value="InterPro"/>
</dbReference>
<organism evidence="13 14">
    <name type="scientific">Rhizobium lusitanum</name>
    <dbReference type="NCBI Taxonomy" id="293958"/>
    <lineage>
        <taxon>Bacteria</taxon>
        <taxon>Pseudomonadati</taxon>
        <taxon>Pseudomonadota</taxon>
        <taxon>Alphaproteobacteria</taxon>
        <taxon>Hyphomicrobiales</taxon>
        <taxon>Rhizobiaceae</taxon>
        <taxon>Rhizobium/Agrobacterium group</taxon>
        <taxon>Rhizobium</taxon>
    </lineage>
</organism>
<dbReference type="RefSeq" id="WP_281414655.1">
    <property type="nucleotide sequence ID" value="NZ_JACHBG010000007.1"/>
</dbReference>
<evidence type="ECO:0000259" key="11">
    <source>
        <dbReference type="PROSITE" id="PS50111"/>
    </source>
</evidence>
<evidence type="ECO:0000256" key="2">
    <source>
        <dbReference type="ARBA" id="ARBA00022475"/>
    </source>
</evidence>
<protein>
    <submittedName>
        <fullName evidence="13">Methyl-accepting chemotaxis protein</fullName>
    </submittedName>
</protein>
<dbReference type="Pfam" id="PF02743">
    <property type="entry name" value="dCache_1"/>
    <property type="match status" value="1"/>
</dbReference>
<dbReference type="Gene3D" id="3.30.450.20">
    <property type="entry name" value="PAS domain"/>
    <property type="match status" value="2"/>
</dbReference>
<keyword evidence="4 10" id="KW-0812">Transmembrane</keyword>
<dbReference type="PROSITE" id="PS50111">
    <property type="entry name" value="CHEMOTAXIS_TRANSDUC_2"/>
    <property type="match status" value="1"/>
</dbReference>
<gene>
    <name evidence="13" type="ORF">GGD46_003386</name>
</gene>
<keyword evidence="5 10" id="KW-1133">Transmembrane helix</keyword>
<feature type="domain" description="HAMP" evidence="12">
    <location>
        <begin position="382"/>
        <end position="434"/>
    </location>
</feature>
<dbReference type="InterPro" id="IPR004089">
    <property type="entry name" value="MCPsignal_dom"/>
</dbReference>
<evidence type="ECO:0000256" key="7">
    <source>
        <dbReference type="ARBA" id="ARBA00029447"/>
    </source>
</evidence>
<dbReference type="CDD" id="cd11386">
    <property type="entry name" value="MCP_signal"/>
    <property type="match status" value="1"/>
</dbReference>
<dbReference type="GO" id="GO:0007165">
    <property type="term" value="P:signal transduction"/>
    <property type="evidence" value="ECO:0007669"/>
    <property type="project" value="UniProtKB-KW"/>
</dbReference>
<name>A0A7X0IUU0_9HYPH</name>
<dbReference type="InterPro" id="IPR051310">
    <property type="entry name" value="MCP_chemotaxis"/>
</dbReference>
<evidence type="ECO:0000259" key="12">
    <source>
        <dbReference type="PROSITE" id="PS50885"/>
    </source>
</evidence>
<proteinExistence type="inferred from homology"/>
<keyword evidence="6 10" id="KW-0472">Membrane</keyword>
<dbReference type="InterPro" id="IPR003660">
    <property type="entry name" value="HAMP_dom"/>
</dbReference>
<dbReference type="InterPro" id="IPR004090">
    <property type="entry name" value="Chemotax_Me-accpt_rcpt"/>
</dbReference>
<comment type="caution">
    <text evidence="13">The sequence shown here is derived from an EMBL/GenBank/DDBJ whole genome shotgun (WGS) entry which is preliminary data.</text>
</comment>
<dbReference type="Pfam" id="PF00672">
    <property type="entry name" value="HAMP"/>
    <property type="match status" value="2"/>
</dbReference>
<dbReference type="CDD" id="cd12912">
    <property type="entry name" value="PDC2_MCP_like"/>
    <property type="match status" value="1"/>
</dbReference>
<dbReference type="PRINTS" id="PR00260">
    <property type="entry name" value="CHEMTRNSDUCR"/>
</dbReference>
<dbReference type="GO" id="GO:0006935">
    <property type="term" value="P:chemotaxis"/>
    <property type="evidence" value="ECO:0007669"/>
    <property type="project" value="UniProtKB-KW"/>
</dbReference>
<dbReference type="InterPro" id="IPR033479">
    <property type="entry name" value="dCache_1"/>
</dbReference>
<dbReference type="PANTHER" id="PTHR43531">
    <property type="entry name" value="PROTEIN ICFG"/>
    <property type="match status" value="1"/>
</dbReference>
<evidence type="ECO:0000256" key="3">
    <source>
        <dbReference type="ARBA" id="ARBA00022500"/>
    </source>
</evidence>
<comment type="similarity">
    <text evidence="7">Belongs to the methyl-accepting chemotaxis (MCP) protein family.</text>
</comment>
<reference evidence="13 14" key="1">
    <citation type="submission" date="2020-08" db="EMBL/GenBank/DDBJ databases">
        <title>Genomic Encyclopedia of Type Strains, Phase IV (KMG-V): Genome sequencing to study the core and pangenomes of soil and plant-associated prokaryotes.</title>
        <authorList>
            <person name="Whitman W."/>
        </authorList>
    </citation>
    <scope>NUCLEOTIDE SEQUENCE [LARGE SCALE GENOMIC DNA]</scope>
    <source>
        <strain evidence="13 14">SEMIA 4060</strain>
    </source>
</reference>
<keyword evidence="9" id="KW-0175">Coiled coil</keyword>
<dbReference type="PROSITE" id="PS50885">
    <property type="entry name" value="HAMP"/>
    <property type="match status" value="2"/>
</dbReference>
<evidence type="ECO:0000256" key="6">
    <source>
        <dbReference type="ARBA" id="ARBA00023136"/>
    </source>
</evidence>
<dbReference type="EMBL" id="JACHBG010000007">
    <property type="protein sequence ID" value="MBB6486091.1"/>
    <property type="molecule type" value="Genomic_DNA"/>
</dbReference>
<feature type="domain" description="HAMP" evidence="12">
    <location>
        <begin position="301"/>
        <end position="354"/>
    </location>
</feature>
<evidence type="ECO:0000313" key="14">
    <source>
        <dbReference type="Proteomes" id="UP000565576"/>
    </source>
</evidence>
<comment type="subcellular location">
    <subcellularLocation>
        <location evidence="1">Cell membrane</location>
        <topology evidence="1">Multi-pass membrane protein</topology>
    </subcellularLocation>
</comment>
<evidence type="ECO:0000256" key="8">
    <source>
        <dbReference type="PROSITE-ProRule" id="PRU00284"/>
    </source>
</evidence>
<evidence type="ECO:0000256" key="5">
    <source>
        <dbReference type="ARBA" id="ARBA00022989"/>
    </source>
</evidence>
<dbReference type="SMART" id="SM00304">
    <property type="entry name" value="HAMP"/>
    <property type="match status" value="2"/>
</dbReference>
<feature type="transmembrane region" description="Helical" evidence="10">
    <location>
        <begin position="278"/>
        <end position="304"/>
    </location>
</feature>
<dbReference type="Pfam" id="PF00015">
    <property type="entry name" value="MCPsignal"/>
    <property type="match status" value="1"/>
</dbReference>
<dbReference type="SUPFAM" id="SSF158472">
    <property type="entry name" value="HAMP domain-like"/>
    <property type="match status" value="1"/>
</dbReference>
<dbReference type="InterPro" id="IPR029151">
    <property type="entry name" value="Sensor-like_sf"/>
</dbReference>
<dbReference type="CDD" id="cd06225">
    <property type="entry name" value="HAMP"/>
    <property type="match status" value="1"/>
</dbReference>
<evidence type="ECO:0000256" key="9">
    <source>
        <dbReference type="SAM" id="Coils"/>
    </source>
</evidence>
<keyword evidence="3" id="KW-0145">Chemotaxis</keyword>
<keyword evidence="8" id="KW-0807">Transducer</keyword>
<dbReference type="Proteomes" id="UP000565576">
    <property type="component" value="Unassembled WGS sequence"/>
</dbReference>
<dbReference type="CDD" id="cd12913">
    <property type="entry name" value="PDC1_MCP_like"/>
    <property type="match status" value="1"/>
</dbReference>
<dbReference type="SMART" id="SM00283">
    <property type="entry name" value="MA"/>
    <property type="match status" value="1"/>
</dbReference>
<dbReference type="SUPFAM" id="SSF58104">
    <property type="entry name" value="Methyl-accepting chemotaxis protein (MCP) signaling domain"/>
    <property type="match status" value="1"/>
</dbReference>
<dbReference type="Gene3D" id="1.10.8.500">
    <property type="entry name" value="HAMP domain in histidine kinase"/>
    <property type="match status" value="1"/>
</dbReference>
<accession>A0A7X0IUU0</accession>
<evidence type="ECO:0000256" key="1">
    <source>
        <dbReference type="ARBA" id="ARBA00004651"/>
    </source>
</evidence>
<sequence length="701" mass="74393">MRTRLNLMTKILLAASLAVIAAFCGFSVYIDNLQRTTIANGVAAEIDSSGELAATGIANWLNARVMLTDFAADVARKSDSEQDILRRFDNPLMSREFAMVYFGNEADGSFARLPAGEMPKGFDPRKRGWYKDAVKLDAPLLTDPYKDASTNALVISAAIPVKRDGKLLGVAGTDFPLKGLLGMIGQVDLGGMGSAFLVNSSGTVLVHPDGALVSKSLTDVFPQNTPSIDGRGVMETQLGGKSVLVKFMPIKGLPVSNWYLCLIVDRDVAYAAIDKFRVAAAIGTGVSVLAMLGVLYLLLSTLVIKPVVRMTGMMSKLARGDVSEQIPDADRVDEVGQMAAAVAVFRENIIERGRLAREAEQNEALSEQERREREAIKAEEARNINLAVNAVADALGRLADGDLVSRIATPFAGDLDRLRNDFNHSVSKLHQAMSTVGEKAMAIDGGASEIRASADQLARRTEQQAASVEETAAALEEITTTVRDSSRRAEEVGLLVARARTGAEKSGEVVRRAVSAMQGIEQSSGEISNIIGVIDDIAFQTNLLALNAGVEAARAGEAGKGFAVVAQEVRELAQRSANAAKEIKALITTSGDQVRSGVALVDETGAALEAIVREVQEINAHVDAIVLAAREQSTGLQEINTAVNTMDQGTQQNAAMVEEQTAASHGLAVEAQALNTLLAQFQLNGAGAALQATHSRMVRAA</sequence>
<feature type="coiled-coil region" evidence="9">
    <location>
        <begin position="355"/>
        <end position="382"/>
    </location>
</feature>
<dbReference type="AlphaFoldDB" id="A0A7X0IUU0"/>
<feature type="domain" description="Methyl-accepting transducer" evidence="11">
    <location>
        <begin position="439"/>
        <end position="668"/>
    </location>
</feature>
<dbReference type="SUPFAM" id="SSF103190">
    <property type="entry name" value="Sensory domain-like"/>
    <property type="match status" value="1"/>
</dbReference>
<dbReference type="FunFam" id="1.10.287.950:FF:000001">
    <property type="entry name" value="Methyl-accepting chemotaxis sensory transducer"/>
    <property type="match status" value="1"/>
</dbReference>
<dbReference type="PANTHER" id="PTHR43531:SF11">
    <property type="entry name" value="METHYL-ACCEPTING CHEMOTAXIS PROTEIN 3"/>
    <property type="match status" value="1"/>
</dbReference>
<evidence type="ECO:0000256" key="10">
    <source>
        <dbReference type="SAM" id="Phobius"/>
    </source>
</evidence>
<evidence type="ECO:0000256" key="4">
    <source>
        <dbReference type="ARBA" id="ARBA00022692"/>
    </source>
</evidence>
<dbReference type="Gene3D" id="1.10.287.950">
    <property type="entry name" value="Methyl-accepting chemotaxis protein"/>
    <property type="match status" value="1"/>
</dbReference>
<keyword evidence="2" id="KW-1003">Cell membrane</keyword>